<proteinExistence type="predicted"/>
<dbReference type="Gene3D" id="1.20.1070.10">
    <property type="entry name" value="Rhodopsin 7-helix transmembrane proteins"/>
    <property type="match status" value="1"/>
</dbReference>
<evidence type="ECO:0000256" key="2">
    <source>
        <dbReference type="ARBA" id="ARBA00022692"/>
    </source>
</evidence>
<feature type="transmembrane region" description="Helical" evidence="5">
    <location>
        <begin position="194"/>
        <end position="219"/>
    </location>
</feature>
<evidence type="ECO:0000313" key="8">
    <source>
        <dbReference type="Proteomes" id="UP000192578"/>
    </source>
</evidence>
<dbReference type="InterPro" id="IPR017452">
    <property type="entry name" value="GPCR_Rhodpsn_7TM"/>
</dbReference>
<dbReference type="PANTHER" id="PTHR45698:SF1">
    <property type="entry name" value="TRACE AMINE-ASSOCIATED RECEPTOR 13C-LIKE"/>
    <property type="match status" value="1"/>
</dbReference>
<accession>A0A1W0WEK8</accession>
<keyword evidence="4 5" id="KW-0472">Membrane</keyword>
<evidence type="ECO:0000256" key="4">
    <source>
        <dbReference type="ARBA" id="ARBA00023136"/>
    </source>
</evidence>
<dbReference type="PANTHER" id="PTHR45698">
    <property type="entry name" value="TRACE AMINE-ASSOCIATED RECEPTOR 19N-RELATED"/>
    <property type="match status" value="1"/>
</dbReference>
<sequence>MNLSSWNNSRVKLNSSASIAPNHIHLCLSPTAYKAIAGLTIPLNVIGVLMHLGVLVTFFKRRSLINPFTVNIITLSIIGILQGLTFTPQVVVRPITGDWLRNPLACAVFQYCMWVLPTMTVMQDMVICADRWVAYLAPGWYHTYHSVRRALLGTALVTVWLHAWYMPLNILNYLTPMAQRFGCDGTVYQNYRSIVSIVVGSGPEVLVYGSYPILLLLLWRRRILRGRRRTARVTCSTQPTFSVKISTTPSHSGLSRMVRDGQTGRRKITEAEHGNNKLAMALLTLKLIAIILNAVPARLLTDSGWHGRQPPWCTWDVFHISEQFLGSAQLLEPLLYLLTLRGFRREFCEVFSINIAGRT</sequence>
<keyword evidence="3 5" id="KW-1133">Transmembrane helix</keyword>
<gene>
    <name evidence="7" type="ORF">BV898_12161</name>
</gene>
<feature type="transmembrane region" description="Helical" evidence="5">
    <location>
        <begin position="68"/>
        <end position="88"/>
    </location>
</feature>
<organism evidence="7 8">
    <name type="scientific">Hypsibius exemplaris</name>
    <name type="common">Freshwater tardigrade</name>
    <dbReference type="NCBI Taxonomy" id="2072580"/>
    <lineage>
        <taxon>Eukaryota</taxon>
        <taxon>Metazoa</taxon>
        <taxon>Ecdysozoa</taxon>
        <taxon>Tardigrada</taxon>
        <taxon>Eutardigrada</taxon>
        <taxon>Parachela</taxon>
        <taxon>Hypsibioidea</taxon>
        <taxon>Hypsibiidae</taxon>
        <taxon>Hypsibius</taxon>
    </lineage>
</organism>
<dbReference type="GO" id="GO:0004930">
    <property type="term" value="F:G protein-coupled receptor activity"/>
    <property type="evidence" value="ECO:0007669"/>
    <property type="project" value="InterPro"/>
</dbReference>
<feature type="domain" description="G-protein coupled receptors family 1 profile" evidence="6">
    <location>
        <begin position="50"/>
        <end position="336"/>
    </location>
</feature>
<feature type="transmembrane region" description="Helical" evidence="5">
    <location>
        <begin position="35"/>
        <end position="56"/>
    </location>
</feature>
<evidence type="ECO:0000313" key="7">
    <source>
        <dbReference type="EMBL" id="OQV13618.1"/>
    </source>
</evidence>
<evidence type="ECO:0000256" key="3">
    <source>
        <dbReference type="ARBA" id="ARBA00022989"/>
    </source>
</evidence>
<dbReference type="CDD" id="cd00637">
    <property type="entry name" value="7tm_classA_rhodopsin-like"/>
    <property type="match status" value="1"/>
</dbReference>
<comment type="subcellular location">
    <subcellularLocation>
        <location evidence="1">Membrane</location>
    </subcellularLocation>
</comment>
<dbReference type="InterPro" id="IPR000276">
    <property type="entry name" value="GPCR_Rhodpsn"/>
</dbReference>
<evidence type="ECO:0000256" key="5">
    <source>
        <dbReference type="SAM" id="Phobius"/>
    </source>
</evidence>
<comment type="caution">
    <text evidence="7">The sequence shown here is derived from an EMBL/GenBank/DDBJ whole genome shotgun (WGS) entry which is preliminary data.</text>
</comment>
<feature type="transmembrane region" description="Helical" evidence="5">
    <location>
        <begin position="108"/>
        <end position="129"/>
    </location>
</feature>
<evidence type="ECO:0000256" key="1">
    <source>
        <dbReference type="ARBA" id="ARBA00004370"/>
    </source>
</evidence>
<evidence type="ECO:0000259" key="6">
    <source>
        <dbReference type="PROSITE" id="PS50262"/>
    </source>
</evidence>
<dbReference type="AlphaFoldDB" id="A0A1W0WEK8"/>
<keyword evidence="8" id="KW-1185">Reference proteome</keyword>
<name>A0A1W0WEK8_HYPEX</name>
<dbReference type="PROSITE" id="PS50262">
    <property type="entry name" value="G_PROTEIN_RECEP_F1_2"/>
    <property type="match status" value="1"/>
</dbReference>
<reference evidence="8" key="1">
    <citation type="submission" date="2017-01" db="EMBL/GenBank/DDBJ databases">
        <title>Comparative genomics of anhydrobiosis in the tardigrade Hypsibius dujardini.</title>
        <authorList>
            <person name="Yoshida Y."/>
            <person name="Koutsovoulos G."/>
            <person name="Laetsch D."/>
            <person name="Stevens L."/>
            <person name="Kumar S."/>
            <person name="Horikawa D."/>
            <person name="Ishino K."/>
            <person name="Komine S."/>
            <person name="Tomita M."/>
            <person name="Blaxter M."/>
            <person name="Arakawa K."/>
        </authorList>
    </citation>
    <scope>NUCLEOTIDE SEQUENCE [LARGE SCALE GENOMIC DNA]</scope>
    <source>
        <strain evidence="8">Z151</strain>
    </source>
</reference>
<protein>
    <recommendedName>
        <fullName evidence="6">G-protein coupled receptors family 1 profile domain-containing protein</fullName>
    </recommendedName>
</protein>
<dbReference type="SUPFAM" id="SSF81321">
    <property type="entry name" value="Family A G protein-coupled receptor-like"/>
    <property type="match status" value="1"/>
</dbReference>
<dbReference type="Proteomes" id="UP000192578">
    <property type="component" value="Unassembled WGS sequence"/>
</dbReference>
<dbReference type="EMBL" id="MTYJ01000120">
    <property type="protein sequence ID" value="OQV13618.1"/>
    <property type="molecule type" value="Genomic_DNA"/>
</dbReference>
<keyword evidence="2 5" id="KW-0812">Transmembrane</keyword>
<dbReference type="GO" id="GO:0016020">
    <property type="term" value="C:membrane"/>
    <property type="evidence" value="ECO:0007669"/>
    <property type="project" value="UniProtKB-SubCell"/>
</dbReference>
<dbReference type="Pfam" id="PF00001">
    <property type="entry name" value="7tm_1"/>
    <property type="match status" value="1"/>
</dbReference>
<feature type="transmembrane region" description="Helical" evidence="5">
    <location>
        <begin position="150"/>
        <end position="174"/>
    </location>
</feature>